<dbReference type="STRING" id="208439.AJAP_38555"/>
<organism evidence="1 2">
    <name type="scientific">Amycolatopsis japonica</name>
    <dbReference type="NCBI Taxonomy" id="208439"/>
    <lineage>
        <taxon>Bacteria</taxon>
        <taxon>Bacillati</taxon>
        <taxon>Actinomycetota</taxon>
        <taxon>Actinomycetes</taxon>
        <taxon>Pseudonocardiales</taxon>
        <taxon>Pseudonocardiaceae</taxon>
        <taxon>Amycolatopsis</taxon>
        <taxon>Amycolatopsis japonica group</taxon>
    </lineage>
</organism>
<name>A0A075V7W9_9PSEU</name>
<sequence length="305" mass="33095">MTTINATLTGLRPRNSHKVSRVEVFLGTGPGTQYVGYLESAYPDGTPDPATVALLPVGRRFLTAATETDFYAALDTLAEAWSMCGFGPAVSGCNHDLATWKTWRRKDLHVGGAYTFDGRRVLYLPDVVRGIDNVENDWHSITLHSERPPACRGTTLAGRAREAFDRARRQDPGSDVGRDPAYLKRAALRRALGRDVAEEFGVARTAVTVTDDPDRQHGGWHWFLVTIADGGTEYRLTCYNGEVDDLRVLGPCPECDGEVPLLAANDPAALGRYLDARATGTSVPCPPGLTFGVGHTPGCPVREDL</sequence>
<dbReference type="Proteomes" id="UP000028492">
    <property type="component" value="Chromosome"/>
</dbReference>
<evidence type="ECO:0000313" key="1">
    <source>
        <dbReference type="EMBL" id="AIG80496.1"/>
    </source>
</evidence>
<dbReference type="AlphaFoldDB" id="A0A075V7W9"/>
<reference evidence="1 2" key="1">
    <citation type="journal article" date="2014" name="J. Biotechnol.">
        <title>Complete genome sequence of the actinobacterium Amycolatopsis japonica MG417-CF17(T) (=DSM 44213T) producing (S,S)-N,N'-ethylenediaminedisuccinic acid.</title>
        <authorList>
            <person name="Stegmann E."/>
            <person name="Albersmeier A."/>
            <person name="Spohn M."/>
            <person name="Gert H."/>
            <person name="Weber T."/>
            <person name="Wohlleben W."/>
            <person name="Kalinowski J."/>
            <person name="Ruckert C."/>
        </authorList>
    </citation>
    <scope>NUCLEOTIDE SEQUENCE [LARGE SCALE GENOMIC DNA]</scope>
    <source>
        <strain evidence="2">MG417-CF17 (DSM 44213)</strain>
    </source>
</reference>
<keyword evidence="2" id="KW-1185">Reference proteome</keyword>
<accession>A0A075V7W9</accession>
<dbReference type="EMBL" id="CP008953">
    <property type="protein sequence ID" value="AIG80496.1"/>
    <property type="molecule type" value="Genomic_DNA"/>
</dbReference>
<evidence type="ECO:0000313" key="2">
    <source>
        <dbReference type="Proteomes" id="UP000028492"/>
    </source>
</evidence>
<dbReference type="KEGG" id="aja:AJAP_38555"/>
<protein>
    <submittedName>
        <fullName evidence="1">Uncharacterized protein</fullName>
    </submittedName>
</protein>
<gene>
    <name evidence="1" type="ORF">AJAP_38555</name>
</gene>
<dbReference type="RefSeq" id="WP_038520598.1">
    <property type="nucleotide sequence ID" value="NZ_CP008953.1"/>
</dbReference>
<proteinExistence type="predicted"/>
<dbReference type="HOGENOM" id="CLU_911013_0_0_11"/>